<protein>
    <submittedName>
        <fullName evidence="19">Cyclic nucleotide gated channel subunit beta 1b</fullName>
    </submittedName>
</protein>
<evidence type="ECO:0000256" key="16">
    <source>
        <dbReference type="SAM" id="MobiDB-lite"/>
    </source>
</evidence>
<dbReference type="FunFam" id="1.10.287.70:FF:000072">
    <property type="entry name" value="Cyclic nucleotide gated channel beta 3"/>
    <property type="match status" value="1"/>
</dbReference>
<dbReference type="SMART" id="SM00100">
    <property type="entry name" value="cNMP"/>
    <property type="match status" value="1"/>
</dbReference>
<keyword evidence="6" id="KW-0547">Nucleotide-binding</keyword>
<dbReference type="Gene3D" id="1.10.287.630">
    <property type="entry name" value="Helix hairpin bin"/>
    <property type="match status" value="1"/>
</dbReference>
<dbReference type="GO" id="GO:0017071">
    <property type="term" value="C:intracellular cyclic nucleotide activated cation channel complex"/>
    <property type="evidence" value="ECO:0007669"/>
    <property type="project" value="TreeGrafter"/>
</dbReference>
<dbReference type="AlphaFoldDB" id="A0A9J7X5N8"/>
<keyword evidence="3" id="KW-0140">cGMP</keyword>
<evidence type="ECO:0000256" key="12">
    <source>
        <dbReference type="ARBA" id="ARBA00023303"/>
    </source>
</evidence>
<dbReference type="InterPro" id="IPR000595">
    <property type="entry name" value="cNMP-bd_dom"/>
</dbReference>
<dbReference type="PANTHER" id="PTHR45638">
    <property type="entry name" value="CYCLIC NUCLEOTIDE-GATED CATION CHANNEL SUBUNIT A"/>
    <property type="match status" value="1"/>
</dbReference>
<evidence type="ECO:0000256" key="14">
    <source>
        <dbReference type="ARBA" id="ARBA00034430"/>
    </source>
</evidence>
<feature type="compositionally biased region" description="Polar residues" evidence="16">
    <location>
        <begin position="29"/>
        <end position="39"/>
    </location>
</feature>
<organism evidence="19 20">
    <name type="scientific">Cyprinus carpio carpio</name>
    <dbReference type="NCBI Taxonomy" id="630221"/>
    <lineage>
        <taxon>Eukaryota</taxon>
        <taxon>Metazoa</taxon>
        <taxon>Chordata</taxon>
        <taxon>Craniata</taxon>
        <taxon>Vertebrata</taxon>
        <taxon>Euteleostomi</taxon>
        <taxon>Actinopterygii</taxon>
        <taxon>Neopterygii</taxon>
        <taxon>Teleostei</taxon>
        <taxon>Ostariophysi</taxon>
        <taxon>Cypriniformes</taxon>
        <taxon>Cyprinidae</taxon>
        <taxon>Cyprininae</taxon>
        <taxon>Cyprinus</taxon>
    </lineage>
</organism>
<dbReference type="GO" id="GO:0044877">
    <property type="term" value="F:protein-containing complex binding"/>
    <property type="evidence" value="ECO:0007669"/>
    <property type="project" value="TreeGrafter"/>
</dbReference>
<keyword evidence="20" id="KW-1185">Reference proteome</keyword>
<dbReference type="InterPro" id="IPR050866">
    <property type="entry name" value="CNG_cation_channel"/>
</dbReference>
<dbReference type="InterPro" id="IPR014710">
    <property type="entry name" value="RmlC-like_jellyroll"/>
</dbReference>
<dbReference type="InterPro" id="IPR018488">
    <property type="entry name" value="cNMP-bd_CS"/>
</dbReference>
<comment type="subcellular location">
    <subcellularLocation>
        <location evidence="1">Membrane</location>
        <topology evidence="1">Multi-pass membrane protein</topology>
    </subcellularLocation>
</comment>
<reference evidence="19" key="1">
    <citation type="submission" date="2025-08" db="UniProtKB">
        <authorList>
            <consortium name="Ensembl"/>
        </authorList>
    </citation>
    <scope>IDENTIFICATION</scope>
</reference>
<name>A0A9J7X5N8_CYPCA</name>
<reference evidence="19" key="2">
    <citation type="submission" date="2025-09" db="UniProtKB">
        <authorList>
            <consortium name="Ensembl"/>
        </authorList>
    </citation>
    <scope>IDENTIFICATION</scope>
</reference>
<dbReference type="SUPFAM" id="SSF51206">
    <property type="entry name" value="cAMP-binding domain-like"/>
    <property type="match status" value="1"/>
</dbReference>
<evidence type="ECO:0000313" key="20">
    <source>
        <dbReference type="Proteomes" id="UP001108240"/>
    </source>
</evidence>
<keyword evidence="12" id="KW-0407">Ion channel</keyword>
<dbReference type="GO" id="GO:0001895">
    <property type="term" value="P:retina homeostasis"/>
    <property type="evidence" value="ECO:0007669"/>
    <property type="project" value="TreeGrafter"/>
</dbReference>
<keyword evidence="13" id="KW-0844">Vision</keyword>
<feature type="transmembrane region" description="Helical" evidence="17">
    <location>
        <begin position="143"/>
        <end position="163"/>
    </location>
</feature>
<evidence type="ECO:0000256" key="1">
    <source>
        <dbReference type="ARBA" id="ARBA00004141"/>
    </source>
</evidence>
<keyword evidence="7 17" id="KW-1133">Transmembrane helix</keyword>
<dbReference type="GO" id="GO:0005223">
    <property type="term" value="F:intracellularly cGMP-activated cation channel activity"/>
    <property type="evidence" value="ECO:0007669"/>
    <property type="project" value="TreeGrafter"/>
</dbReference>
<dbReference type="FunFam" id="1.10.287.630:FF:000001">
    <property type="entry name" value="Cyclic nucleotide-gated channel alpha 3"/>
    <property type="match status" value="1"/>
</dbReference>
<keyword evidence="2" id="KW-0813">Transport</keyword>
<dbReference type="PANTHER" id="PTHR45638:SF16">
    <property type="entry name" value="CYCLIC NUCLEOTIDE-GATED CATION CHANNEL BETA-1"/>
    <property type="match status" value="1"/>
</dbReference>
<keyword evidence="11" id="KW-1071">Ligand-gated ion channel</keyword>
<evidence type="ECO:0000256" key="3">
    <source>
        <dbReference type="ARBA" id="ARBA00022535"/>
    </source>
</evidence>
<accession>A0A9J7X5N8</accession>
<dbReference type="Gene3D" id="1.10.287.70">
    <property type="match status" value="1"/>
</dbReference>
<dbReference type="GO" id="GO:0030553">
    <property type="term" value="F:cGMP binding"/>
    <property type="evidence" value="ECO:0007669"/>
    <property type="project" value="UniProtKB-KW"/>
</dbReference>
<dbReference type="SUPFAM" id="SSF81324">
    <property type="entry name" value="Voltage-gated potassium channels"/>
    <property type="match status" value="1"/>
</dbReference>
<evidence type="ECO:0000313" key="19">
    <source>
        <dbReference type="Ensembl" id="ENSCCRP00000102857.1"/>
    </source>
</evidence>
<comment type="catalytic activity">
    <reaction evidence="14">
        <text>K(+)(in) = K(+)(out)</text>
        <dbReference type="Rhea" id="RHEA:29463"/>
        <dbReference type="ChEBI" id="CHEBI:29103"/>
    </reaction>
</comment>
<dbReference type="GeneTree" id="ENSGT00940000162283"/>
<keyword evidence="9" id="KW-0406">Ion transport</keyword>
<evidence type="ECO:0000256" key="13">
    <source>
        <dbReference type="ARBA" id="ARBA00023305"/>
    </source>
</evidence>
<comment type="catalytic activity">
    <reaction evidence="15">
        <text>Na(+)(in) = Na(+)(out)</text>
        <dbReference type="Rhea" id="RHEA:34963"/>
        <dbReference type="ChEBI" id="CHEBI:29101"/>
    </reaction>
</comment>
<dbReference type="Ensembl" id="ENSCCRT00000117789.1">
    <property type="protein sequence ID" value="ENSCCRP00000102857.1"/>
    <property type="gene ID" value="ENSCCRG00000055942.1"/>
</dbReference>
<dbReference type="Pfam" id="PF00027">
    <property type="entry name" value="cNMP_binding"/>
    <property type="match status" value="1"/>
</dbReference>
<keyword evidence="5 17" id="KW-0812">Transmembrane</keyword>
<proteinExistence type="predicted"/>
<dbReference type="GO" id="GO:0005886">
    <property type="term" value="C:plasma membrane"/>
    <property type="evidence" value="ECO:0007669"/>
    <property type="project" value="TreeGrafter"/>
</dbReference>
<dbReference type="FunFam" id="2.60.120.10:FF:000020">
    <property type="entry name" value="Cyclic nucleotide-gated channel beta 3"/>
    <property type="match status" value="1"/>
</dbReference>
<evidence type="ECO:0000256" key="11">
    <source>
        <dbReference type="ARBA" id="ARBA00023286"/>
    </source>
</evidence>
<evidence type="ECO:0000256" key="4">
    <source>
        <dbReference type="ARBA" id="ARBA00022606"/>
    </source>
</evidence>
<evidence type="ECO:0000259" key="18">
    <source>
        <dbReference type="PROSITE" id="PS50042"/>
    </source>
</evidence>
<dbReference type="CDD" id="cd00038">
    <property type="entry name" value="CAP_ED"/>
    <property type="match status" value="1"/>
</dbReference>
<evidence type="ECO:0000256" key="10">
    <source>
        <dbReference type="ARBA" id="ARBA00023136"/>
    </source>
</evidence>
<dbReference type="GO" id="GO:0001750">
    <property type="term" value="C:photoreceptor outer segment"/>
    <property type="evidence" value="ECO:0007669"/>
    <property type="project" value="TreeGrafter"/>
</dbReference>
<evidence type="ECO:0000256" key="8">
    <source>
        <dbReference type="ARBA" id="ARBA00022992"/>
    </source>
</evidence>
<dbReference type="GO" id="GO:0005222">
    <property type="term" value="F:intracellularly cAMP-activated cation channel activity"/>
    <property type="evidence" value="ECO:0007669"/>
    <property type="project" value="TreeGrafter"/>
</dbReference>
<feature type="transmembrane region" description="Helical" evidence="17">
    <location>
        <begin position="105"/>
        <end position="123"/>
    </location>
</feature>
<sequence>EEEEELETAVRAWPSQSTTSSADDGLNQRPASSASQTSNVVNERLQELVKLFKERTERVKEKLIDPDNSDDETPPACELPSGIYFKERQQMHTFLYRFPSSIDPFTSLIYVLWLFCVSLAFNWNAWMIPVRWAFPYQTPDNIHVWLLIDYLCDAIYILDILAFQPRLQFVLHGDIVTGKKEMRNNYIKAVRFKLDVVSLLPLELLYFKTGINALLRLPRILKASCHSDVIRTTTYLLYAVHCNACLYYWGSSFEGLGFSEWTYDGTGNSYFRCYYFAVKTLLTIGGLPEPTTLFEIVFQLINYFIGVFVFSIMIGQMRDVVGAATAAQTNYRACVDNTVKYMASYRIPKDVQNRVKTWYSYTWQSQGILDEQELLDQLPDKMRLDIAVDVSYNIISKVPLFQGCDRQMMFDMLKSLRSVVYLPGDYVCKKDEVGREMYIIKAGEVQVVGGPDGKTVFVTLKAGAVFGEVSLLAVGGGNRRTANVVARGFSNLLILTKRDLNEIMVHYPVSQKLLRKRARKMLMKDKKPAEKKEEEKEPISIIPPRAEMPKLLKAVLEMTEKSGMKGTWSKLKDRNNRLSVSLQVHNNYYIYIYIYNFTLKLTKKNIILNI</sequence>
<keyword evidence="10 17" id="KW-0472">Membrane</keyword>
<dbReference type="Proteomes" id="UP001108240">
    <property type="component" value="Unplaced"/>
</dbReference>
<evidence type="ECO:0000256" key="15">
    <source>
        <dbReference type="ARBA" id="ARBA00036239"/>
    </source>
</evidence>
<feature type="domain" description="Cyclic nucleotide-binding" evidence="18">
    <location>
        <begin position="400"/>
        <end position="504"/>
    </location>
</feature>
<evidence type="ECO:0000256" key="6">
    <source>
        <dbReference type="ARBA" id="ARBA00022741"/>
    </source>
</evidence>
<evidence type="ECO:0000256" key="5">
    <source>
        <dbReference type="ARBA" id="ARBA00022692"/>
    </source>
</evidence>
<evidence type="ECO:0000256" key="2">
    <source>
        <dbReference type="ARBA" id="ARBA00022448"/>
    </source>
</evidence>
<dbReference type="InterPro" id="IPR018490">
    <property type="entry name" value="cNMP-bd_dom_sf"/>
</dbReference>
<evidence type="ECO:0000256" key="7">
    <source>
        <dbReference type="ARBA" id="ARBA00022989"/>
    </source>
</evidence>
<feature type="region of interest" description="Disordered" evidence="16">
    <location>
        <begin position="1"/>
        <end position="39"/>
    </location>
</feature>
<dbReference type="PROSITE" id="PS50042">
    <property type="entry name" value="CNMP_BINDING_3"/>
    <property type="match status" value="1"/>
</dbReference>
<keyword evidence="4" id="KW-0716">Sensory transduction</keyword>
<dbReference type="Gene3D" id="2.60.120.10">
    <property type="entry name" value="Jelly Rolls"/>
    <property type="match status" value="1"/>
</dbReference>
<dbReference type="GO" id="GO:0007601">
    <property type="term" value="P:visual perception"/>
    <property type="evidence" value="ECO:0007669"/>
    <property type="project" value="UniProtKB-KW"/>
</dbReference>
<evidence type="ECO:0000256" key="9">
    <source>
        <dbReference type="ARBA" id="ARBA00023065"/>
    </source>
</evidence>
<keyword evidence="8" id="KW-0142">cGMP-binding</keyword>
<dbReference type="PROSITE" id="PS00889">
    <property type="entry name" value="CNMP_BINDING_2"/>
    <property type="match status" value="1"/>
</dbReference>
<evidence type="ECO:0000256" key="17">
    <source>
        <dbReference type="SAM" id="Phobius"/>
    </source>
</evidence>